<dbReference type="PANTHER" id="PTHR30466">
    <property type="entry name" value="FLAVIN REDUCTASE"/>
    <property type="match status" value="1"/>
</dbReference>
<dbReference type="SMART" id="SM00903">
    <property type="entry name" value="Flavin_Reduct"/>
    <property type="match status" value="1"/>
</dbReference>
<organism evidence="4 5">
    <name type="scientific">Subtercola frigoramans</name>
    <dbReference type="NCBI Taxonomy" id="120298"/>
    <lineage>
        <taxon>Bacteria</taxon>
        <taxon>Bacillati</taxon>
        <taxon>Actinomycetota</taxon>
        <taxon>Actinomycetes</taxon>
        <taxon>Micrococcales</taxon>
        <taxon>Microbacteriaceae</taxon>
        <taxon>Subtercola</taxon>
    </lineage>
</organism>
<name>A0ABS2L1A3_9MICO</name>
<keyword evidence="5" id="KW-1185">Reference proteome</keyword>
<evidence type="ECO:0000259" key="3">
    <source>
        <dbReference type="SMART" id="SM00903"/>
    </source>
</evidence>
<dbReference type="Pfam" id="PF01613">
    <property type="entry name" value="Flavin_Reduct"/>
    <property type="match status" value="1"/>
</dbReference>
<dbReference type="Gene3D" id="2.30.110.10">
    <property type="entry name" value="Electron Transport, Fmn-binding Protein, Chain A"/>
    <property type="match status" value="1"/>
</dbReference>
<comment type="similarity">
    <text evidence="1">Belongs to the non-flavoprotein flavin reductase family.</text>
</comment>
<dbReference type="SUPFAM" id="SSF50475">
    <property type="entry name" value="FMN-binding split barrel"/>
    <property type="match status" value="1"/>
</dbReference>
<dbReference type="Proteomes" id="UP000776164">
    <property type="component" value="Unassembled WGS sequence"/>
</dbReference>
<feature type="domain" description="Flavin reductase like" evidence="3">
    <location>
        <begin position="17"/>
        <end position="160"/>
    </location>
</feature>
<gene>
    <name evidence="4" type="ORF">JOE66_000497</name>
</gene>
<dbReference type="InterPro" id="IPR050268">
    <property type="entry name" value="NADH-dep_flavin_reductase"/>
</dbReference>
<evidence type="ECO:0000256" key="2">
    <source>
        <dbReference type="ARBA" id="ARBA00023002"/>
    </source>
</evidence>
<evidence type="ECO:0000313" key="5">
    <source>
        <dbReference type="Proteomes" id="UP000776164"/>
    </source>
</evidence>
<protein>
    <submittedName>
        <fullName evidence="4">Flavin reductase (DIM6/NTAB) family NADH-FMN oxidoreductase RutF</fullName>
    </submittedName>
</protein>
<dbReference type="InterPro" id="IPR002563">
    <property type="entry name" value="Flavin_Rdtase-like_dom"/>
</dbReference>
<proteinExistence type="inferred from homology"/>
<dbReference type="EMBL" id="JAFBBU010000001">
    <property type="protein sequence ID" value="MBM7470863.1"/>
    <property type="molecule type" value="Genomic_DNA"/>
</dbReference>
<reference evidence="4 5" key="1">
    <citation type="submission" date="2021-01" db="EMBL/GenBank/DDBJ databases">
        <title>Sequencing the genomes of 1000 actinobacteria strains.</title>
        <authorList>
            <person name="Klenk H.-P."/>
        </authorList>
    </citation>
    <scope>NUCLEOTIDE SEQUENCE [LARGE SCALE GENOMIC DNA]</scope>
    <source>
        <strain evidence="4 5">DSM 13057</strain>
    </source>
</reference>
<dbReference type="RefSeq" id="WP_205106554.1">
    <property type="nucleotide sequence ID" value="NZ_BAAAHT010000018.1"/>
</dbReference>
<dbReference type="InterPro" id="IPR012349">
    <property type="entry name" value="Split_barrel_FMN-bd"/>
</dbReference>
<evidence type="ECO:0000256" key="1">
    <source>
        <dbReference type="ARBA" id="ARBA00008898"/>
    </source>
</evidence>
<evidence type="ECO:0000313" key="4">
    <source>
        <dbReference type="EMBL" id="MBM7470863.1"/>
    </source>
</evidence>
<keyword evidence="2" id="KW-0560">Oxidoreductase</keyword>
<sequence length="176" mass="19687">MITLQQTIDRDQLRRAFGSFPSGIAAICAYIDGKPAGMAASSFTWVSLDPPLVSVCIQNESTTWPTLRQRPRLGLSVLSQWHDQASRQLSIKDGDRFAGVEWDAGPDNSVLIRGATAWMEVSMFQEVPAGDHVIAILQVHRFDWVPNTPPLVYYGNKFRKISMTAEEELHATAEQW</sequence>
<comment type="caution">
    <text evidence="4">The sequence shown here is derived from an EMBL/GenBank/DDBJ whole genome shotgun (WGS) entry which is preliminary data.</text>
</comment>
<accession>A0ABS2L1A3</accession>
<dbReference type="PANTHER" id="PTHR30466:SF11">
    <property type="entry name" value="FLAVIN-DEPENDENT MONOOXYGENASE, REDUCTASE SUBUNIT HSAB"/>
    <property type="match status" value="1"/>
</dbReference>